<gene>
    <name evidence="2" type="ORF">NQ314_009798</name>
</gene>
<evidence type="ECO:0000313" key="2">
    <source>
        <dbReference type="EMBL" id="KAJ8943225.1"/>
    </source>
</evidence>
<dbReference type="EMBL" id="JANEYF010002698">
    <property type="protein sequence ID" value="KAJ8943225.1"/>
    <property type="molecule type" value="Genomic_DNA"/>
</dbReference>
<sequence>MSATKFQEFDGEEDWVVYCERLQEHFTANQIAEEKIKVAILLSSIGSTTYKLLRTLCHPDLPNKKSYKDLVSLLNQQYCPKVNIWRERKKFYETVQEAQESVAEFNAKIRFRAINCEFGAELKNILRDKFTTGLRENDIFEKVSELKVDANLEDVVAAALQRENHLLERKSTACGNNAFYVKQKINDRSRNQSQRHSTGYQDGGGQRIRRGMYSRNNEKRNYSSISSNCTACGRTHDFRKSQECKYKGYICRNCGKKDTWKKFVNKTSVILWKKGMYQIQILTVVVVNKLFIV</sequence>
<accession>A0AAV8XX15</accession>
<organism evidence="2 3">
    <name type="scientific">Rhamnusium bicolor</name>
    <dbReference type="NCBI Taxonomy" id="1586634"/>
    <lineage>
        <taxon>Eukaryota</taxon>
        <taxon>Metazoa</taxon>
        <taxon>Ecdysozoa</taxon>
        <taxon>Arthropoda</taxon>
        <taxon>Hexapoda</taxon>
        <taxon>Insecta</taxon>
        <taxon>Pterygota</taxon>
        <taxon>Neoptera</taxon>
        <taxon>Endopterygota</taxon>
        <taxon>Coleoptera</taxon>
        <taxon>Polyphaga</taxon>
        <taxon>Cucujiformia</taxon>
        <taxon>Chrysomeloidea</taxon>
        <taxon>Cerambycidae</taxon>
        <taxon>Lepturinae</taxon>
        <taxon>Rhagiini</taxon>
        <taxon>Rhamnusium</taxon>
    </lineage>
</organism>
<reference evidence="2" key="1">
    <citation type="journal article" date="2023" name="Insect Mol. Biol.">
        <title>Genome sequencing provides insights into the evolution of gene families encoding plant cell wall-degrading enzymes in longhorned beetles.</title>
        <authorList>
            <person name="Shin N.R."/>
            <person name="Okamura Y."/>
            <person name="Kirsch R."/>
            <person name="Pauchet Y."/>
        </authorList>
    </citation>
    <scope>NUCLEOTIDE SEQUENCE</scope>
    <source>
        <strain evidence="2">RBIC_L_NR</strain>
    </source>
</reference>
<evidence type="ECO:0008006" key="4">
    <source>
        <dbReference type="Google" id="ProtNLM"/>
    </source>
</evidence>
<keyword evidence="3" id="KW-1185">Reference proteome</keyword>
<evidence type="ECO:0000256" key="1">
    <source>
        <dbReference type="SAM" id="MobiDB-lite"/>
    </source>
</evidence>
<proteinExistence type="predicted"/>
<dbReference type="AlphaFoldDB" id="A0AAV8XX15"/>
<feature type="compositionally biased region" description="Polar residues" evidence="1">
    <location>
        <begin position="191"/>
        <end position="200"/>
    </location>
</feature>
<dbReference type="Proteomes" id="UP001162156">
    <property type="component" value="Unassembled WGS sequence"/>
</dbReference>
<feature type="region of interest" description="Disordered" evidence="1">
    <location>
        <begin position="186"/>
        <end position="209"/>
    </location>
</feature>
<dbReference type="PANTHER" id="PTHR33198:SF19">
    <property type="entry name" value="CCHC-TYPE DOMAIN-CONTAINING PROTEIN"/>
    <property type="match status" value="1"/>
</dbReference>
<dbReference type="PANTHER" id="PTHR33198">
    <property type="entry name" value="ANK_REP_REGION DOMAIN-CONTAINING PROTEIN-RELATED"/>
    <property type="match status" value="1"/>
</dbReference>
<protein>
    <recommendedName>
        <fullName evidence="4">Gag protein</fullName>
    </recommendedName>
</protein>
<evidence type="ECO:0000313" key="3">
    <source>
        <dbReference type="Proteomes" id="UP001162156"/>
    </source>
</evidence>
<comment type="caution">
    <text evidence="2">The sequence shown here is derived from an EMBL/GenBank/DDBJ whole genome shotgun (WGS) entry which is preliminary data.</text>
</comment>
<name>A0AAV8XX15_9CUCU</name>